<gene>
    <name evidence="1" type="ORF">RJT34_21570</name>
</gene>
<proteinExistence type="predicted"/>
<sequence>MGLRGGEFGADLTAASGAYQRAPPTSQIEPDLSVADPMVGGGVHCVCSKLSCMHSAFEAAMGMERLALMGEEKETNWVEAQVFSRFSINEREWVFDNNRECAPVTVAWCALKLPPWSDSDDQTGSAFLTFSSDFSDLGGRRRK</sequence>
<evidence type="ECO:0000313" key="2">
    <source>
        <dbReference type="Proteomes" id="UP001359559"/>
    </source>
</evidence>
<dbReference type="AlphaFoldDB" id="A0AAN9P5S9"/>
<dbReference type="EMBL" id="JAYKXN010000005">
    <property type="protein sequence ID" value="KAK7286518.1"/>
    <property type="molecule type" value="Genomic_DNA"/>
</dbReference>
<comment type="caution">
    <text evidence="1">The sequence shown here is derived from an EMBL/GenBank/DDBJ whole genome shotgun (WGS) entry which is preliminary data.</text>
</comment>
<dbReference type="Proteomes" id="UP001359559">
    <property type="component" value="Unassembled WGS sequence"/>
</dbReference>
<reference evidence="1 2" key="1">
    <citation type="submission" date="2024-01" db="EMBL/GenBank/DDBJ databases">
        <title>The genomes of 5 underutilized Papilionoideae crops provide insights into root nodulation and disease resistance.</title>
        <authorList>
            <person name="Yuan L."/>
        </authorList>
    </citation>
    <scope>NUCLEOTIDE SEQUENCE [LARGE SCALE GENOMIC DNA]</scope>
    <source>
        <strain evidence="1">LY-2023</strain>
        <tissue evidence="1">Leaf</tissue>
    </source>
</reference>
<keyword evidence="2" id="KW-1185">Reference proteome</keyword>
<organism evidence="1 2">
    <name type="scientific">Clitoria ternatea</name>
    <name type="common">Butterfly pea</name>
    <dbReference type="NCBI Taxonomy" id="43366"/>
    <lineage>
        <taxon>Eukaryota</taxon>
        <taxon>Viridiplantae</taxon>
        <taxon>Streptophyta</taxon>
        <taxon>Embryophyta</taxon>
        <taxon>Tracheophyta</taxon>
        <taxon>Spermatophyta</taxon>
        <taxon>Magnoliopsida</taxon>
        <taxon>eudicotyledons</taxon>
        <taxon>Gunneridae</taxon>
        <taxon>Pentapetalae</taxon>
        <taxon>rosids</taxon>
        <taxon>fabids</taxon>
        <taxon>Fabales</taxon>
        <taxon>Fabaceae</taxon>
        <taxon>Papilionoideae</taxon>
        <taxon>50 kb inversion clade</taxon>
        <taxon>NPAAA clade</taxon>
        <taxon>indigoferoid/millettioid clade</taxon>
        <taxon>Phaseoleae</taxon>
        <taxon>Clitoria</taxon>
    </lineage>
</organism>
<accession>A0AAN9P5S9</accession>
<protein>
    <submittedName>
        <fullName evidence="1">Uncharacterized protein</fullName>
    </submittedName>
</protein>
<evidence type="ECO:0000313" key="1">
    <source>
        <dbReference type="EMBL" id="KAK7286518.1"/>
    </source>
</evidence>
<name>A0AAN9P5S9_CLITE</name>